<dbReference type="EMBL" id="FR824320">
    <property type="protein sequence ID" value="CCA25107.1"/>
    <property type="molecule type" value="Genomic_DNA"/>
</dbReference>
<reference evidence="1" key="1">
    <citation type="journal article" date="2011" name="PLoS Biol.">
        <title>Gene gain and loss during evolution of obligate parasitism in the white rust pathogen of Arabidopsis thaliana.</title>
        <authorList>
            <person name="Kemen E."/>
            <person name="Gardiner A."/>
            <person name="Schultz-Larsen T."/>
            <person name="Kemen A.C."/>
            <person name="Balmuth A.L."/>
            <person name="Robert-Seilaniantz A."/>
            <person name="Bailey K."/>
            <person name="Holub E."/>
            <person name="Studholme D.J."/>
            <person name="Maclean D."/>
            <person name="Jones J.D."/>
        </authorList>
    </citation>
    <scope>NUCLEOTIDE SEQUENCE</scope>
</reference>
<dbReference type="EMBL" id="FR824063">
    <property type="protein sequence ID" value="CCA16146.1"/>
    <property type="molecule type" value="Genomic_DNA"/>
</dbReference>
<dbReference type="AlphaFoldDB" id="F0W4V8"/>
<reference evidence="1" key="2">
    <citation type="submission" date="2011-02" db="EMBL/GenBank/DDBJ databases">
        <authorList>
            <person name="MacLean D."/>
        </authorList>
    </citation>
    <scope>NUCLEOTIDE SEQUENCE</scope>
</reference>
<dbReference type="HOGENOM" id="CLU_2745323_0_0_1"/>
<evidence type="ECO:0000313" key="1">
    <source>
        <dbReference type="EMBL" id="CCA16146.1"/>
    </source>
</evidence>
<sequence length="71" mass="8484">MEYSRLEASEHSGFYRDISRQDLDNILLSYKIFSKLPYYNGNCPRNLKVTCPDRHGRCIYRLSWKHILSIT</sequence>
<proteinExistence type="predicted"/>
<protein>
    <submittedName>
        <fullName evidence="1">AlNc14C18G1928 protein</fullName>
    </submittedName>
    <submittedName>
        <fullName evidence="2">AlNc14C275G10034 protein</fullName>
    </submittedName>
</protein>
<organism evidence="1">
    <name type="scientific">Albugo laibachii Nc14</name>
    <dbReference type="NCBI Taxonomy" id="890382"/>
    <lineage>
        <taxon>Eukaryota</taxon>
        <taxon>Sar</taxon>
        <taxon>Stramenopiles</taxon>
        <taxon>Oomycota</taxon>
        <taxon>Peronosporomycetes</taxon>
        <taxon>Albuginales</taxon>
        <taxon>Albuginaceae</taxon>
        <taxon>Albugo</taxon>
    </lineage>
</organism>
<gene>
    <name evidence="1" type="primary">AlNc14C18G1928</name>
    <name evidence="2" type="synonym">AlNc14C275G10034</name>
    <name evidence="1" type="ORF">ALNC14_022890</name>
    <name evidence="2" type="ORF">ALNC14_112510</name>
</gene>
<name>F0W4V8_9STRA</name>
<accession>F0W4V8</accession>
<evidence type="ECO:0000313" key="2">
    <source>
        <dbReference type="EMBL" id="CCA25107.1"/>
    </source>
</evidence>